<feature type="transmembrane region" description="Helical" evidence="1">
    <location>
        <begin position="7"/>
        <end position="33"/>
    </location>
</feature>
<keyword evidence="1" id="KW-0812">Transmembrane</keyword>
<keyword evidence="1" id="KW-1133">Transmembrane helix</keyword>
<name>A0A344J452_9GAMM</name>
<keyword evidence="1" id="KW-0472">Membrane</keyword>
<dbReference type="PANTHER" id="PTHR37314">
    <property type="entry name" value="SLR0142 PROTEIN"/>
    <property type="match status" value="1"/>
</dbReference>
<dbReference type="KEGG" id="lue:DCD74_03105"/>
<accession>A0A344J452</accession>
<feature type="transmembrane region" description="Helical" evidence="1">
    <location>
        <begin position="63"/>
        <end position="81"/>
    </location>
</feature>
<dbReference type="Proteomes" id="UP000251842">
    <property type="component" value="Chromosome"/>
</dbReference>
<protein>
    <submittedName>
        <fullName evidence="2">DUF1275 domain-containing protein</fullName>
    </submittedName>
</protein>
<dbReference type="PROSITE" id="PS51257">
    <property type="entry name" value="PROKAR_LIPOPROTEIN"/>
    <property type="match status" value="1"/>
</dbReference>
<dbReference type="InterPro" id="IPR010699">
    <property type="entry name" value="DUF1275"/>
</dbReference>
<feature type="transmembrane region" description="Helical" evidence="1">
    <location>
        <begin position="198"/>
        <end position="216"/>
    </location>
</feature>
<evidence type="ECO:0000256" key="1">
    <source>
        <dbReference type="SAM" id="Phobius"/>
    </source>
</evidence>
<dbReference type="AlphaFoldDB" id="A0A344J452"/>
<organism evidence="2 3">
    <name type="scientific">Solilutibacter oculi</name>
    <dbReference type="NCBI Taxonomy" id="2698682"/>
    <lineage>
        <taxon>Bacteria</taxon>
        <taxon>Pseudomonadati</taxon>
        <taxon>Pseudomonadota</taxon>
        <taxon>Gammaproteobacteria</taxon>
        <taxon>Lysobacterales</taxon>
        <taxon>Lysobacteraceae</taxon>
        <taxon>Solilutibacter</taxon>
    </lineage>
</organism>
<feature type="transmembrane region" description="Helical" evidence="1">
    <location>
        <begin position="172"/>
        <end position="192"/>
    </location>
</feature>
<dbReference type="PANTHER" id="PTHR37314:SF4">
    <property type="entry name" value="UPF0700 TRANSMEMBRANE PROTEIN YOAK"/>
    <property type="match status" value="1"/>
</dbReference>
<reference evidence="3" key="1">
    <citation type="submission" date="2018-05" db="EMBL/GenBank/DDBJ databases">
        <title>Luteimonas pekinense sp. nov., isolated from human Meibomian gland secretions, Beijing, China.</title>
        <authorList>
            <person name="Wen T."/>
            <person name="Bai H."/>
            <person name="Lv H."/>
        </authorList>
    </citation>
    <scope>NUCLEOTIDE SEQUENCE [LARGE SCALE GENOMIC DNA]</scope>
    <source>
        <strain evidence="3">83-4</strain>
    </source>
</reference>
<sequence length="226" mass="23898">MKNRDGLPAWVILGACALACIAGMVNVVGYMGFQHQGITHLTGTTTLLGEALSGGNWRASGQLASMILAFVSGAAAGGLIIQDQRLKLGRRYGVALAMVSALLFASAMSFRSSTMAGPVFAAVACGLQNAIATTYSDALVRTTHVSGLFTDIGIALGHALRGMPFEFKRMQLSVLTIGAFATGCAIGALLFRRFSYDALYVPATWTGVVGIGYALYHHHRFSRHEH</sequence>
<gene>
    <name evidence="2" type="ORF">DCD74_03105</name>
</gene>
<proteinExistence type="predicted"/>
<dbReference type="EMBL" id="CP029556">
    <property type="protein sequence ID" value="AXA83812.1"/>
    <property type="molecule type" value="Genomic_DNA"/>
</dbReference>
<evidence type="ECO:0000313" key="3">
    <source>
        <dbReference type="Proteomes" id="UP000251842"/>
    </source>
</evidence>
<evidence type="ECO:0000313" key="2">
    <source>
        <dbReference type="EMBL" id="AXA83812.1"/>
    </source>
</evidence>
<feature type="transmembrane region" description="Helical" evidence="1">
    <location>
        <begin position="93"/>
        <end position="110"/>
    </location>
</feature>
<dbReference type="OrthoDB" id="270162at2"/>
<keyword evidence="3" id="KW-1185">Reference proteome</keyword>
<dbReference type="Pfam" id="PF06912">
    <property type="entry name" value="DUF1275"/>
    <property type="match status" value="1"/>
</dbReference>
<dbReference type="RefSeq" id="WP_112926027.1">
    <property type="nucleotide sequence ID" value="NZ_CP029556.1"/>
</dbReference>